<dbReference type="Proteomes" id="UP001499987">
    <property type="component" value="Unassembled WGS sequence"/>
</dbReference>
<feature type="region of interest" description="Disordered" evidence="1">
    <location>
        <begin position="192"/>
        <end position="230"/>
    </location>
</feature>
<dbReference type="InterPro" id="IPR002059">
    <property type="entry name" value="CSP_DNA-bd"/>
</dbReference>
<dbReference type="PANTHER" id="PTHR46565:SF20">
    <property type="entry name" value="COLD SHOCK DOMAIN-CONTAINING PROTEIN 4"/>
    <property type="match status" value="1"/>
</dbReference>
<dbReference type="SUPFAM" id="SSF50249">
    <property type="entry name" value="Nucleic acid-binding proteins"/>
    <property type="match status" value="1"/>
</dbReference>
<dbReference type="Pfam" id="PF00313">
    <property type="entry name" value="CSD"/>
    <property type="match status" value="1"/>
</dbReference>
<feature type="domain" description="CSD" evidence="2">
    <location>
        <begin position="134"/>
        <end position="198"/>
    </location>
</feature>
<gene>
    <name evidence="3" type="ORF">GCM10009663_57250</name>
</gene>
<sequence length="230" mass="25637">MGRAGSVRRADLPVGARRELNEALHELHRRAGFPSARAIGDVAGLGHTTAHKVFANRKVQSRNNVMAVADALTLRVRDWGKGVDPDRALDDALNRIEELWQKARAEEDALYDEIPPELTPSPAEITAYETALRALSGTVLWYNDAKGFGFITADAGFTVFVHHVDIETDGFRTLAEGQRVEYALRHTPKGMRAEGVRHSRRLPAAAPFDHERPGEDSKTVRHPAWRLRRP</sequence>
<dbReference type="PANTHER" id="PTHR46565">
    <property type="entry name" value="COLD SHOCK DOMAIN PROTEIN 2"/>
    <property type="match status" value="1"/>
</dbReference>
<dbReference type="Gene3D" id="2.40.50.140">
    <property type="entry name" value="Nucleic acid-binding proteins"/>
    <property type="match status" value="1"/>
</dbReference>
<dbReference type="SMART" id="SM00357">
    <property type="entry name" value="CSP"/>
    <property type="match status" value="1"/>
</dbReference>
<protein>
    <recommendedName>
        <fullName evidence="2">CSD domain-containing protein</fullName>
    </recommendedName>
</protein>
<evidence type="ECO:0000313" key="4">
    <source>
        <dbReference type="Proteomes" id="UP001499987"/>
    </source>
</evidence>
<dbReference type="InterPro" id="IPR012340">
    <property type="entry name" value="NA-bd_OB-fold"/>
</dbReference>
<accession>A0ABN1TYZ9</accession>
<dbReference type="CDD" id="cd04458">
    <property type="entry name" value="CSP_CDS"/>
    <property type="match status" value="1"/>
</dbReference>
<dbReference type="PROSITE" id="PS51857">
    <property type="entry name" value="CSD_2"/>
    <property type="match status" value="1"/>
</dbReference>
<dbReference type="InterPro" id="IPR011129">
    <property type="entry name" value="CSD"/>
</dbReference>
<feature type="compositionally biased region" description="Basic and acidic residues" evidence="1">
    <location>
        <begin position="208"/>
        <end position="219"/>
    </location>
</feature>
<organism evidence="3 4">
    <name type="scientific">Kitasatospora arboriphila</name>
    <dbReference type="NCBI Taxonomy" id="258052"/>
    <lineage>
        <taxon>Bacteria</taxon>
        <taxon>Bacillati</taxon>
        <taxon>Actinomycetota</taxon>
        <taxon>Actinomycetes</taxon>
        <taxon>Kitasatosporales</taxon>
        <taxon>Streptomycetaceae</taxon>
        <taxon>Kitasatospora</taxon>
    </lineage>
</organism>
<dbReference type="EMBL" id="BAAALD010000071">
    <property type="protein sequence ID" value="GAA1107909.1"/>
    <property type="molecule type" value="Genomic_DNA"/>
</dbReference>
<dbReference type="PRINTS" id="PR00050">
    <property type="entry name" value="COLDSHOCK"/>
</dbReference>
<name>A0ABN1TYZ9_9ACTN</name>
<evidence type="ECO:0000313" key="3">
    <source>
        <dbReference type="EMBL" id="GAA1107909.1"/>
    </source>
</evidence>
<comment type="caution">
    <text evidence="3">The sequence shown here is derived from an EMBL/GenBank/DDBJ whole genome shotgun (WGS) entry which is preliminary data.</text>
</comment>
<keyword evidence="4" id="KW-1185">Reference proteome</keyword>
<evidence type="ECO:0000259" key="2">
    <source>
        <dbReference type="PROSITE" id="PS51857"/>
    </source>
</evidence>
<feature type="compositionally biased region" description="Basic residues" evidence="1">
    <location>
        <begin position="220"/>
        <end position="230"/>
    </location>
</feature>
<reference evidence="3 4" key="1">
    <citation type="journal article" date="2019" name="Int. J. Syst. Evol. Microbiol.">
        <title>The Global Catalogue of Microorganisms (GCM) 10K type strain sequencing project: providing services to taxonomists for standard genome sequencing and annotation.</title>
        <authorList>
            <consortium name="The Broad Institute Genomics Platform"/>
            <consortium name="The Broad Institute Genome Sequencing Center for Infectious Disease"/>
            <person name="Wu L."/>
            <person name="Ma J."/>
        </authorList>
    </citation>
    <scope>NUCLEOTIDE SEQUENCE [LARGE SCALE GENOMIC DNA]</scope>
    <source>
        <strain evidence="3 4">JCM 13002</strain>
    </source>
</reference>
<evidence type="ECO:0000256" key="1">
    <source>
        <dbReference type="SAM" id="MobiDB-lite"/>
    </source>
</evidence>
<proteinExistence type="predicted"/>